<feature type="region of interest" description="Disordered" evidence="1">
    <location>
        <begin position="26"/>
        <end position="54"/>
    </location>
</feature>
<evidence type="ECO:0000313" key="2">
    <source>
        <dbReference type="EMBL" id="CAB1417488.1"/>
    </source>
</evidence>
<reference evidence="2" key="1">
    <citation type="submission" date="2020-03" db="EMBL/GenBank/DDBJ databases">
        <authorList>
            <person name="Weist P."/>
        </authorList>
    </citation>
    <scope>NUCLEOTIDE SEQUENCE</scope>
</reference>
<dbReference type="Proteomes" id="UP001153269">
    <property type="component" value="Unassembled WGS sequence"/>
</dbReference>
<sequence length="262" mass="28702">MKEDLFLCLHPGHACLSLQEWSSVATGGATKGRRKSSGINPPRSREAPREELRARPVRVRRCSRVSVPRGSVPPPPRAVLILTLAAVRGSGELGTPPRLLSHSVSPTGVRKIPGRRSRNRITPLPLTLLRATGAASRPHPRKQPVNLDRSRPPGAPRSVRTSPPSVQRRAAEPHSLVRRGSEQPSRDGNTRAPPASASPRRTCLWYPRRLRLADAEGNCREALPWRCLDAQLPTTRARAAARGQVVMKCVYSLTALTGYNKE</sequence>
<feature type="compositionally biased region" description="Basic and acidic residues" evidence="1">
    <location>
        <begin position="43"/>
        <end position="54"/>
    </location>
</feature>
<proteinExistence type="predicted"/>
<protein>
    <submittedName>
        <fullName evidence="2">Uncharacterized protein</fullName>
    </submittedName>
</protein>
<dbReference type="EMBL" id="CADEAL010000267">
    <property type="protein sequence ID" value="CAB1417488.1"/>
    <property type="molecule type" value="Genomic_DNA"/>
</dbReference>
<feature type="compositionally biased region" description="Basic and acidic residues" evidence="1">
    <location>
        <begin position="179"/>
        <end position="189"/>
    </location>
</feature>
<accession>A0A9N7TSA8</accession>
<evidence type="ECO:0000256" key="1">
    <source>
        <dbReference type="SAM" id="MobiDB-lite"/>
    </source>
</evidence>
<dbReference type="AlphaFoldDB" id="A0A9N7TSA8"/>
<name>A0A9N7TSA8_PLEPL</name>
<comment type="caution">
    <text evidence="2">The sequence shown here is derived from an EMBL/GenBank/DDBJ whole genome shotgun (WGS) entry which is preliminary data.</text>
</comment>
<evidence type="ECO:0000313" key="3">
    <source>
        <dbReference type="Proteomes" id="UP001153269"/>
    </source>
</evidence>
<organism evidence="2 3">
    <name type="scientific">Pleuronectes platessa</name>
    <name type="common">European plaice</name>
    <dbReference type="NCBI Taxonomy" id="8262"/>
    <lineage>
        <taxon>Eukaryota</taxon>
        <taxon>Metazoa</taxon>
        <taxon>Chordata</taxon>
        <taxon>Craniata</taxon>
        <taxon>Vertebrata</taxon>
        <taxon>Euteleostomi</taxon>
        <taxon>Actinopterygii</taxon>
        <taxon>Neopterygii</taxon>
        <taxon>Teleostei</taxon>
        <taxon>Neoteleostei</taxon>
        <taxon>Acanthomorphata</taxon>
        <taxon>Carangaria</taxon>
        <taxon>Pleuronectiformes</taxon>
        <taxon>Pleuronectoidei</taxon>
        <taxon>Pleuronectidae</taxon>
        <taxon>Pleuronectes</taxon>
    </lineage>
</organism>
<feature type="region of interest" description="Disordered" evidence="1">
    <location>
        <begin position="93"/>
        <end position="199"/>
    </location>
</feature>
<gene>
    <name evidence="2" type="ORF">PLEPLA_LOCUS5292</name>
</gene>
<keyword evidence="3" id="KW-1185">Reference proteome</keyword>